<gene>
    <name evidence="5" type="ORF">GCM10011316_10720</name>
</gene>
<feature type="region of interest" description="Disordered" evidence="2">
    <location>
        <begin position="118"/>
        <end position="177"/>
    </location>
</feature>
<keyword evidence="3" id="KW-0732">Signal</keyword>
<dbReference type="RefSeq" id="WP_150494789.1">
    <property type="nucleotide sequence ID" value="NZ_BMFA01000002.1"/>
</dbReference>
<dbReference type="AlphaFoldDB" id="A0A916TFH5"/>
<comment type="caution">
    <text evidence="5">The sequence shown here is derived from an EMBL/GenBank/DDBJ whole genome shotgun (WGS) entry which is preliminary data.</text>
</comment>
<evidence type="ECO:0000256" key="1">
    <source>
        <dbReference type="ARBA" id="ARBA00010057"/>
    </source>
</evidence>
<dbReference type="Gene3D" id="2.60.40.780">
    <property type="entry name" value="von Hippel-Lindau disease tumour suppressor, beta domain"/>
    <property type="match status" value="1"/>
</dbReference>
<accession>A0A916TFH5</accession>
<evidence type="ECO:0000256" key="3">
    <source>
        <dbReference type="SAM" id="SignalP"/>
    </source>
</evidence>
<keyword evidence="6" id="KW-1185">Reference proteome</keyword>
<name>A0A916TFH5_9HYPH</name>
<comment type="similarity">
    <text evidence="1">Belongs to the VHL family.</text>
</comment>
<evidence type="ECO:0000259" key="4">
    <source>
        <dbReference type="Pfam" id="PF01847"/>
    </source>
</evidence>
<dbReference type="CDD" id="cd05468">
    <property type="entry name" value="pVHL"/>
    <property type="match status" value="1"/>
</dbReference>
<proteinExistence type="inferred from homology"/>
<dbReference type="SUPFAM" id="SSF49468">
    <property type="entry name" value="VHL"/>
    <property type="match status" value="1"/>
</dbReference>
<dbReference type="Proteomes" id="UP000605148">
    <property type="component" value="Unassembled WGS sequence"/>
</dbReference>
<feature type="signal peptide" evidence="3">
    <location>
        <begin position="1"/>
        <end position="35"/>
    </location>
</feature>
<dbReference type="InterPro" id="IPR022772">
    <property type="entry name" value="VHL_tumour_suppress_b/a_dom"/>
</dbReference>
<dbReference type="EMBL" id="BMFA01000002">
    <property type="protein sequence ID" value="GGB40531.1"/>
    <property type="molecule type" value="Genomic_DNA"/>
</dbReference>
<dbReference type="InterPro" id="IPR036208">
    <property type="entry name" value="VHL_sf"/>
</dbReference>
<protein>
    <recommendedName>
        <fullName evidence="4">von Hippel-Lindau disease tumour suppressor beta domain-containing protein</fullName>
    </recommendedName>
</protein>
<dbReference type="OrthoDB" id="8905713at2"/>
<reference evidence="5" key="1">
    <citation type="journal article" date="2014" name="Int. J. Syst. Evol. Microbiol.">
        <title>Complete genome sequence of Corynebacterium casei LMG S-19264T (=DSM 44701T), isolated from a smear-ripened cheese.</title>
        <authorList>
            <consortium name="US DOE Joint Genome Institute (JGI-PGF)"/>
            <person name="Walter F."/>
            <person name="Albersmeier A."/>
            <person name="Kalinowski J."/>
            <person name="Ruckert C."/>
        </authorList>
    </citation>
    <scope>NUCLEOTIDE SEQUENCE</scope>
    <source>
        <strain evidence="5">CGMCC 1.12426</strain>
    </source>
</reference>
<sequence length="599" mass="62113">MGRKRSGLLATGPTGRQALAPLLLGGLLAATPGLAQTPPETLRINVEPPSPGIRSILIDKRFRPIINRDSEGVIIDTIGNNGTLPPCEVELEVTLENSRVLHRGANLCTGGTLVVDVETDGKPGRARVVGGSTGIQPGPVGGQADPPTSTRSPAASEPAQDGLDPLSPAGGLEPLDSAEIPQTSVDAGAPETSAPPERDLSAIVQDSLARQGAPAGNTGAITIGPSDDRVWSAETGNGPGTISTLIHTVPGTEDADFRASCSTQAGQAVVRLVQTHPGIQEGVGHPVRLSAGDFNQTYTAMPSSANNRFGLSFPELTLDLADPLWQALIRHNELTVAIQGMTPYAVSLSGSASPVRLFVAGCSAPQQIIGETDFSDGEFGVASIGTGDVPCSEAGRIRSMDGVRPGQIVFRNSSPMPIDVNWIDYNGGERAYARLQPGQILEQQTFVSHAWMVRGTSGQCQGIYVSSTPYREVVITGITGSPQGGGTGLGQPLEPLAPFPSGPVPPADIGTAAPILQTGPGSGQVADYLCTAGIDLNVVFSADGQTATVAEMGYRAILLNRQPAASGFHFEAQGHVLRGQINNATWARPGLRDVFCSRR</sequence>
<organism evidence="5 6">
    <name type="scientific">Roseibium aquae</name>
    <dbReference type="NCBI Taxonomy" id="1323746"/>
    <lineage>
        <taxon>Bacteria</taxon>
        <taxon>Pseudomonadati</taxon>
        <taxon>Pseudomonadota</taxon>
        <taxon>Alphaproteobacteria</taxon>
        <taxon>Hyphomicrobiales</taxon>
        <taxon>Stappiaceae</taxon>
        <taxon>Roseibium</taxon>
    </lineage>
</organism>
<reference evidence="5" key="2">
    <citation type="submission" date="2020-09" db="EMBL/GenBank/DDBJ databases">
        <authorList>
            <person name="Sun Q."/>
            <person name="Zhou Y."/>
        </authorList>
    </citation>
    <scope>NUCLEOTIDE SEQUENCE</scope>
    <source>
        <strain evidence="5">CGMCC 1.12426</strain>
    </source>
</reference>
<dbReference type="Pfam" id="PF01847">
    <property type="entry name" value="VHL"/>
    <property type="match status" value="1"/>
</dbReference>
<feature type="domain" description="von Hippel-Lindau disease tumour suppressor beta" evidence="4">
    <location>
        <begin position="397"/>
        <end position="456"/>
    </location>
</feature>
<feature type="chain" id="PRO_5037115767" description="von Hippel-Lindau disease tumour suppressor beta domain-containing protein" evidence="3">
    <location>
        <begin position="36"/>
        <end position="599"/>
    </location>
</feature>
<evidence type="ECO:0000313" key="5">
    <source>
        <dbReference type="EMBL" id="GGB40531.1"/>
    </source>
</evidence>
<evidence type="ECO:0000313" key="6">
    <source>
        <dbReference type="Proteomes" id="UP000605148"/>
    </source>
</evidence>
<dbReference type="InterPro" id="IPR024053">
    <property type="entry name" value="VHL_beta_dom"/>
</dbReference>
<evidence type="ECO:0000256" key="2">
    <source>
        <dbReference type="SAM" id="MobiDB-lite"/>
    </source>
</evidence>
<dbReference type="InterPro" id="IPR037140">
    <property type="entry name" value="VHL_beta_dom_sf"/>
</dbReference>